<evidence type="ECO:0000256" key="1">
    <source>
        <dbReference type="ARBA" id="ARBA00004586"/>
    </source>
</evidence>
<evidence type="ECO:0000256" key="3">
    <source>
        <dbReference type="ARBA" id="ARBA00022786"/>
    </source>
</evidence>
<evidence type="ECO:0000256" key="2">
    <source>
        <dbReference type="ARBA" id="ARBA00022692"/>
    </source>
</evidence>
<dbReference type="Proteomes" id="UP000799436">
    <property type="component" value="Unassembled WGS sequence"/>
</dbReference>
<keyword evidence="2" id="KW-0812">Transmembrane</keyword>
<organism evidence="12 13">
    <name type="scientific">Teratosphaeria nubilosa</name>
    <dbReference type="NCBI Taxonomy" id="161662"/>
    <lineage>
        <taxon>Eukaryota</taxon>
        <taxon>Fungi</taxon>
        <taxon>Dikarya</taxon>
        <taxon>Ascomycota</taxon>
        <taxon>Pezizomycotina</taxon>
        <taxon>Dothideomycetes</taxon>
        <taxon>Dothideomycetidae</taxon>
        <taxon>Mycosphaerellales</taxon>
        <taxon>Teratosphaeriaceae</taxon>
        <taxon>Teratosphaeria</taxon>
    </lineage>
</organism>
<comment type="similarity">
    <text evidence="8">Belongs to the CUE1 family.</text>
</comment>
<evidence type="ECO:0000256" key="5">
    <source>
        <dbReference type="ARBA" id="ARBA00022989"/>
    </source>
</evidence>
<evidence type="ECO:0000256" key="9">
    <source>
        <dbReference type="ARBA" id="ARBA00072899"/>
    </source>
</evidence>
<evidence type="ECO:0000313" key="13">
    <source>
        <dbReference type="Proteomes" id="UP000799436"/>
    </source>
</evidence>
<dbReference type="PROSITE" id="PS51140">
    <property type="entry name" value="CUE"/>
    <property type="match status" value="1"/>
</dbReference>
<evidence type="ECO:0000256" key="7">
    <source>
        <dbReference type="ARBA" id="ARBA00037847"/>
    </source>
</evidence>
<dbReference type="GO" id="GO:0043130">
    <property type="term" value="F:ubiquitin binding"/>
    <property type="evidence" value="ECO:0007669"/>
    <property type="project" value="InterPro"/>
</dbReference>
<proteinExistence type="inferred from homology"/>
<feature type="compositionally biased region" description="Basic and acidic residues" evidence="10">
    <location>
        <begin position="196"/>
        <end position="208"/>
    </location>
</feature>
<evidence type="ECO:0000256" key="8">
    <source>
        <dbReference type="ARBA" id="ARBA00061383"/>
    </source>
</evidence>
<dbReference type="GO" id="GO:0005789">
    <property type="term" value="C:endoplasmic reticulum membrane"/>
    <property type="evidence" value="ECO:0007669"/>
    <property type="project" value="UniProtKB-SubCell"/>
</dbReference>
<comment type="subcellular location">
    <subcellularLocation>
        <location evidence="7">Endomembrane system</location>
        <topology evidence="7">Single-pass membrane protein</topology>
    </subcellularLocation>
    <subcellularLocation>
        <location evidence="1">Endoplasmic reticulum membrane</location>
    </subcellularLocation>
</comment>
<gene>
    <name evidence="12" type="ORF">EJ03DRAFT_322965</name>
</gene>
<evidence type="ECO:0000256" key="4">
    <source>
        <dbReference type="ARBA" id="ARBA00022824"/>
    </source>
</evidence>
<evidence type="ECO:0000313" key="12">
    <source>
        <dbReference type="EMBL" id="KAF2774377.1"/>
    </source>
</evidence>
<reference evidence="12" key="1">
    <citation type="journal article" date="2020" name="Stud. Mycol.">
        <title>101 Dothideomycetes genomes: a test case for predicting lifestyles and emergence of pathogens.</title>
        <authorList>
            <person name="Haridas S."/>
            <person name="Albert R."/>
            <person name="Binder M."/>
            <person name="Bloem J."/>
            <person name="Labutti K."/>
            <person name="Salamov A."/>
            <person name="Andreopoulos B."/>
            <person name="Baker S."/>
            <person name="Barry K."/>
            <person name="Bills G."/>
            <person name="Bluhm B."/>
            <person name="Cannon C."/>
            <person name="Castanera R."/>
            <person name="Culley D."/>
            <person name="Daum C."/>
            <person name="Ezra D."/>
            <person name="Gonzalez J."/>
            <person name="Henrissat B."/>
            <person name="Kuo A."/>
            <person name="Liang C."/>
            <person name="Lipzen A."/>
            <person name="Lutzoni F."/>
            <person name="Magnuson J."/>
            <person name="Mondo S."/>
            <person name="Nolan M."/>
            <person name="Ohm R."/>
            <person name="Pangilinan J."/>
            <person name="Park H.-J."/>
            <person name="Ramirez L."/>
            <person name="Alfaro M."/>
            <person name="Sun H."/>
            <person name="Tritt A."/>
            <person name="Yoshinaga Y."/>
            <person name="Zwiers L.-H."/>
            <person name="Turgeon B."/>
            <person name="Goodwin S."/>
            <person name="Spatafora J."/>
            <person name="Crous P."/>
            <person name="Grigoriev I."/>
        </authorList>
    </citation>
    <scope>NUCLEOTIDE SEQUENCE</scope>
    <source>
        <strain evidence="12">CBS 116005</strain>
    </source>
</reference>
<dbReference type="FunFam" id="1.10.8.10:FF:000050">
    <property type="entry name" value="Related to AMFR protein"/>
    <property type="match status" value="1"/>
</dbReference>
<feature type="domain" description="CUE" evidence="11">
    <location>
        <begin position="104"/>
        <end position="147"/>
    </location>
</feature>
<name>A0A6G1LN91_9PEZI</name>
<dbReference type="Gene3D" id="1.10.8.10">
    <property type="entry name" value="DNA helicase RuvA subunit, C-terminal domain"/>
    <property type="match status" value="1"/>
</dbReference>
<dbReference type="InterPro" id="IPR003892">
    <property type="entry name" value="CUE"/>
</dbReference>
<feature type="region of interest" description="Disordered" evidence="10">
    <location>
        <begin position="193"/>
        <end position="223"/>
    </location>
</feature>
<dbReference type="CDD" id="cd14424">
    <property type="entry name" value="CUE_Cue1p_like"/>
    <property type="match status" value="1"/>
</dbReference>
<evidence type="ECO:0000256" key="10">
    <source>
        <dbReference type="SAM" id="MobiDB-lite"/>
    </source>
</evidence>
<keyword evidence="5" id="KW-1133">Transmembrane helix</keyword>
<dbReference type="OrthoDB" id="3824970at2759"/>
<dbReference type="AlphaFoldDB" id="A0A6G1LN91"/>
<dbReference type="Pfam" id="PF02845">
    <property type="entry name" value="CUE"/>
    <property type="match status" value="1"/>
</dbReference>
<keyword evidence="3" id="KW-0833">Ubl conjugation pathway</keyword>
<feature type="region of interest" description="Disordered" evidence="10">
    <location>
        <begin position="157"/>
        <end position="180"/>
    </location>
</feature>
<keyword evidence="6" id="KW-0472">Membrane</keyword>
<dbReference type="EMBL" id="ML995808">
    <property type="protein sequence ID" value="KAF2774377.1"/>
    <property type="molecule type" value="Genomic_DNA"/>
</dbReference>
<keyword evidence="4" id="KW-0256">Endoplasmic reticulum</keyword>
<accession>A0A6G1LN91</accession>
<sequence>MYVVSALRYGILRRSALSYSDRLALIERNTNHRSNQELCSQAHHLKGARTHYSGPVIMPETQTSINIPQILAVAVVGFFAIRWWLSKPAGSAQDPRPRRPNQQIDLAKIEQVAAMFPQLDRRTIAWDLQRNGWNVQGTTERVLAGRQLDAPPVSFQPNIPTEGQQAPAVGVKSNSGGSRGQDLITRYGLQNKVSGKGKEAVPSEEQKRAAWSSDKNARAEGLKRRREEMILAARRKMEEKGESA</sequence>
<evidence type="ECO:0000259" key="11">
    <source>
        <dbReference type="PROSITE" id="PS51140"/>
    </source>
</evidence>
<keyword evidence="13" id="KW-1185">Reference proteome</keyword>
<protein>
    <recommendedName>
        <fullName evidence="9">Coupling of ubiquitin conjugation to ER degradation protein 1</fullName>
    </recommendedName>
</protein>
<evidence type="ECO:0000256" key="6">
    <source>
        <dbReference type="ARBA" id="ARBA00023136"/>
    </source>
</evidence>